<feature type="transmembrane region" description="Helical" evidence="1">
    <location>
        <begin position="12"/>
        <end position="33"/>
    </location>
</feature>
<organism evidence="2">
    <name type="scientific">marine sediment metagenome</name>
    <dbReference type="NCBI Taxonomy" id="412755"/>
    <lineage>
        <taxon>unclassified sequences</taxon>
        <taxon>metagenomes</taxon>
        <taxon>ecological metagenomes</taxon>
    </lineage>
</organism>
<keyword evidence="1" id="KW-0472">Membrane</keyword>
<dbReference type="EMBL" id="BARU01009766">
    <property type="protein sequence ID" value="GAH41314.1"/>
    <property type="molecule type" value="Genomic_DNA"/>
</dbReference>
<dbReference type="AlphaFoldDB" id="X1GI70"/>
<keyword evidence="1" id="KW-1133">Transmembrane helix</keyword>
<evidence type="ECO:0000313" key="2">
    <source>
        <dbReference type="EMBL" id="GAH41314.1"/>
    </source>
</evidence>
<gene>
    <name evidence="2" type="ORF">S03H2_18787</name>
</gene>
<protein>
    <submittedName>
        <fullName evidence="2">Uncharacterized protein</fullName>
    </submittedName>
</protein>
<comment type="caution">
    <text evidence="2">The sequence shown here is derived from an EMBL/GenBank/DDBJ whole genome shotgun (WGS) entry which is preliminary data.</text>
</comment>
<keyword evidence="1" id="KW-0812">Transmembrane</keyword>
<reference evidence="2" key="1">
    <citation type="journal article" date="2014" name="Front. Microbiol.">
        <title>High frequency of phylogenetically diverse reductive dehalogenase-homologous genes in deep subseafloor sedimentary metagenomes.</title>
        <authorList>
            <person name="Kawai M."/>
            <person name="Futagami T."/>
            <person name="Toyoda A."/>
            <person name="Takaki Y."/>
            <person name="Nishi S."/>
            <person name="Hori S."/>
            <person name="Arai W."/>
            <person name="Tsubouchi T."/>
            <person name="Morono Y."/>
            <person name="Uchiyama I."/>
            <person name="Ito T."/>
            <person name="Fujiyama A."/>
            <person name="Inagaki F."/>
            <person name="Takami H."/>
        </authorList>
    </citation>
    <scope>NUCLEOTIDE SEQUENCE</scope>
    <source>
        <strain evidence="2">Expedition CK06-06</strain>
    </source>
</reference>
<evidence type="ECO:0000256" key="1">
    <source>
        <dbReference type="SAM" id="Phobius"/>
    </source>
</evidence>
<accession>X1GI70</accession>
<feature type="transmembrane region" description="Helical" evidence="1">
    <location>
        <begin position="39"/>
        <end position="60"/>
    </location>
</feature>
<name>X1GI70_9ZZZZ</name>
<sequence length="62" mass="6536">MYEKRAERWAGLSVMGGYTVGVVGIFGGVFSILSEIDFVGAGLCFLASALAFGLVANAIFRE</sequence>
<proteinExistence type="predicted"/>